<keyword evidence="4" id="KW-0804">Transcription</keyword>
<dbReference type="Proteomes" id="UP000663499">
    <property type="component" value="Chromosome"/>
</dbReference>
<dbReference type="SUPFAM" id="SSF53850">
    <property type="entry name" value="Periplasmic binding protein-like II"/>
    <property type="match status" value="1"/>
</dbReference>
<protein>
    <submittedName>
        <fullName evidence="6">LysR family transcriptional regulator</fullName>
    </submittedName>
</protein>
<dbReference type="AlphaFoldDB" id="A0A974XFN4"/>
<feature type="domain" description="HTH lysR-type" evidence="5">
    <location>
        <begin position="34"/>
        <end position="91"/>
    </location>
</feature>
<dbReference type="EMBL" id="CP071444">
    <property type="protein sequence ID" value="QSX07860.1"/>
    <property type="molecule type" value="Genomic_DNA"/>
</dbReference>
<accession>A0A974XFN4</accession>
<name>A0A974XFN4_9FIRM</name>
<dbReference type="PANTHER" id="PTHR30346">
    <property type="entry name" value="TRANSCRIPTIONAL DUAL REGULATOR HCAR-RELATED"/>
    <property type="match status" value="1"/>
</dbReference>
<dbReference type="Pfam" id="PF03466">
    <property type="entry name" value="LysR_substrate"/>
    <property type="match status" value="1"/>
</dbReference>
<dbReference type="InterPro" id="IPR000847">
    <property type="entry name" value="LysR_HTH_N"/>
</dbReference>
<dbReference type="FunFam" id="1.10.10.10:FF:000001">
    <property type="entry name" value="LysR family transcriptional regulator"/>
    <property type="match status" value="1"/>
</dbReference>
<reference evidence="6" key="1">
    <citation type="submission" date="2021-03" db="EMBL/GenBank/DDBJ databases">
        <title>Alkalibacter marinus sp. nov., isolated from tidal flat sediment.</title>
        <authorList>
            <person name="Namirimu T."/>
            <person name="Yang J.-A."/>
            <person name="Yang S.-H."/>
            <person name="Kim Y.-J."/>
            <person name="Kwon K.K."/>
        </authorList>
    </citation>
    <scope>NUCLEOTIDE SEQUENCE</scope>
    <source>
        <strain evidence="6">ES005</strain>
    </source>
</reference>
<dbReference type="PANTHER" id="PTHR30346:SF0">
    <property type="entry name" value="HCA OPERON TRANSCRIPTIONAL ACTIVATOR HCAR"/>
    <property type="match status" value="1"/>
</dbReference>
<sequence length="325" mass="36723">MQQIHEFMREMMVSCDTLLMKAQHEMDKERRDLLNFSQIKCFLAAAEYLSFTKAAKRLYLSQPVVSRQIAAMEEALGMELFYREKKSLRLTPAGTVMAEGLEQLAGDYQVLVEKANAAHQGFAGQLNIGMIEGQQVCPPYSDALTKFSRFHPDIRVFLSGHTMAELSRALAGGEIDVAFGASFNLEDEEGLEHLVVGKASTRLVIPKDHPLANKQNVRLSDFKEDTFLTLPEKESPYISRFAQYVGELGNFKPKTLEAPNIRELALWLEAGYGIFPLNENHSLRNSPKLVFKEIPEFADSVEIVMWKKDDPNPAIAPFLEQFEDM</sequence>
<dbReference type="CDD" id="cd08414">
    <property type="entry name" value="PBP2_LTTR_aromatics_like"/>
    <property type="match status" value="1"/>
</dbReference>
<dbReference type="SUPFAM" id="SSF46785">
    <property type="entry name" value="Winged helix' DNA-binding domain"/>
    <property type="match status" value="1"/>
</dbReference>
<keyword evidence="2" id="KW-0805">Transcription regulation</keyword>
<dbReference type="PROSITE" id="PS50931">
    <property type="entry name" value="HTH_LYSR"/>
    <property type="match status" value="1"/>
</dbReference>
<evidence type="ECO:0000256" key="4">
    <source>
        <dbReference type="ARBA" id="ARBA00023163"/>
    </source>
</evidence>
<evidence type="ECO:0000256" key="2">
    <source>
        <dbReference type="ARBA" id="ARBA00023015"/>
    </source>
</evidence>
<dbReference type="RefSeq" id="WP_207299202.1">
    <property type="nucleotide sequence ID" value="NZ_CP071444.1"/>
</dbReference>
<evidence type="ECO:0000256" key="1">
    <source>
        <dbReference type="ARBA" id="ARBA00009437"/>
    </source>
</evidence>
<dbReference type="InterPro" id="IPR036390">
    <property type="entry name" value="WH_DNA-bd_sf"/>
</dbReference>
<dbReference type="GO" id="GO:0032993">
    <property type="term" value="C:protein-DNA complex"/>
    <property type="evidence" value="ECO:0007669"/>
    <property type="project" value="TreeGrafter"/>
</dbReference>
<keyword evidence="7" id="KW-1185">Reference proteome</keyword>
<organism evidence="6 7">
    <name type="scientific">Alkalibacter rhizosphaerae</name>
    <dbReference type="NCBI Taxonomy" id="2815577"/>
    <lineage>
        <taxon>Bacteria</taxon>
        <taxon>Bacillati</taxon>
        <taxon>Bacillota</taxon>
        <taxon>Clostridia</taxon>
        <taxon>Eubacteriales</taxon>
        <taxon>Eubacteriaceae</taxon>
        <taxon>Alkalibacter</taxon>
    </lineage>
</organism>
<dbReference type="InterPro" id="IPR036388">
    <property type="entry name" value="WH-like_DNA-bd_sf"/>
</dbReference>
<dbReference type="KEGG" id="alka:J0B03_08555"/>
<dbReference type="Gene3D" id="3.40.190.10">
    <property type="entry name" value="Periplasmic binding protein-like II"/>
    <property type="match status" value="2"/>
</dbReference>
<comment type="similarity">
    <text evidence="1">Belongs to the LysR transcriptional regulatory family.</text>
</comment>
<gene>
    <name evidence="6" type="ORF">J0B03_08555</name>
</gene>
<evidence type="ECO:0000259" key="5">
    <source>
        <dbReference type="PROSITE" id="PS50931"/>
    </source>
</evidence>
<dbReference type="Pfam" id="PF00126">
    <property type="entry name" value="HTH_1"/>
    <property type="match status" value="1"/>
</dbReference>
<dbReference type="PRINTS" id="PR00039">
    <property type="entry name" value="HTHLYSR"/>
</dbReference>
<evidence type="ECO:0000256" key="3">
    <source>
        <dbReference type="ARBA" id="ARBA00023125"/>
    </source>
</evidence>
<proteinExistence type="inferred from homology"/>
<dbReference type="GO" id="GO:0003700">
    <property type="term" value="F:DNA-binding transcription factor activity"/>
    <property type="evidence" value="ECO:0007669"/>
    <property type="project" value="InterPro"/>
</dbReference>
<keyword evidence="3" id="KW-0238">DNA-binding</keyword>
<dbReference type="GO" id="GO:0003677">
    <property type="term" value="F:DNA binding"/>
    <property type="evidence" value="ECO:0007669"/>
    <property type="project" value="UniProtKB-KW"/>
</dbReference>
<dbReference type="Gene3D" id="1.10.10.10">
    <property type="entry name" value="Winged helix-like DNA-binding domain superfamily/Winged helix DNA-binding domain"/>
    <property type="match status" value="1"/>
</dbReference>
<dbReference type="InterPro" id="IPR005119">
    <property type="entry name" value="LysR_subst-bd"/>
</dbReference>
<evidence type="ECO:0000313" key="7">
    <source>
        <dbReference type="Proteomes" id="UP000663499"/>
    </source>
</evidence>
<evidence type="ECO:0000313" key="6">
    <source>
        <dbReference type="EMBL" id="QSX07860.1"/>
    </source>
</evidence>